<gene>
    <name evidence="3" type="ORF">AGOR_G00168610</name>
</gene>
<dbReference type="PANTHER" id="PTHR43544:SF33">
    <property type="entry name" value="C-FACTOR"/>
    <property type="match status" value="1"/>
</dbReference>
<dbReference type="InterPro" id="IPR026870">
    <property type="entry name" value="Zinc_ribbon_dom"/>
</dbReference>
<dbReference type="SUPFAM" id="SSF56112">
    <property type="entry name" value="Protein kinase-like (PK-like)"/>
    <property type="match status" value="1"/>
</dbReference>
<dbReference type="PRINTS" id="PR00080">
    <property type="entry name" value="SDRFAMILY"/>
</dbReference>
<name>A0A8T3D0I3_9TELE</name>
<sequence length="778" mass="85019">MADLGCCTVLVTGANRGIGLELVRQLAESKHPPSQIFAGCRDPEGPRAKALKELAQKHPKLITIIRLDTSDPASIKESSRVVGSKLANGSLDVLINNAGINGPNTLQETGMKEMMDLYITNVVGPLLMIKDFLPFLQKAATQPRSGARKGPMIINVSSVLGSIEKCPETINIAVMYPYRASKAALNMLTRCMAVEFEKDGIMVTALHPGWVKTELGGKEAPVAVVDSASGMLRVISSLTAKDSGTLLDWEGNSIPCLACFQRSANSQLQAKIKYLLRKASFCYRMALNFCPECGTKLQTGFKFCPSCGEKLPSLEDHALTVSSTSSAAASQITVTHSPSCPKNTQKFVETVADPVSAVSVSVRPPLRQSPKASRSPQKRKVHVNVKQEEVITTEVVNSLLSASPAVGQSPTVSPSPRKRSTRANVNHKEEVNVEVLPTQSPKSPGAGKNRTKRIKHSSAPEPLQEGEQVTDTAGRKWTLVSLLSQGEAELIYGVQQGTSGAASTDYKHVLKLAAKDGKIFNEQNFLQRAAKPTSVKNWMKQKKMEFLGIPSCVGFGLHADKYRFLIFPDMGQSLQSIMEKVTVLSEKVVLQLSCRVLDVLEYIHDNEYVHADIHSENVYVDLTKPTEVHLVGYCHAFRYCPSGKHVEYREGSRTPHEGAVEFISVESHKGAGPSRRSDLQALGYCMLHWLTGSLPWTSLTDCPAKVMAKKERFMTDVPGLLSQCFGRKKVPGAVRAYLSQVMSLQYTEEPNYQQLRDGLLEALQRLGASLDHPIDLQV</sequence>
<dbReference type="InterPro" id="IPR000719">
    <property type="entry name" value="Prot_kinase_dom"/>
</dbReference>
<dbReference type="EMBL" id="JAERUA010000015">
    <property type="protein sequence ID" value="KAI1889991.1"/>
    <property type="molecule type" value="Genomic_DNA"/>
</dbReference>
<dbReference type="PRINTS" id="PR00081">
    <property type="entry name" value="GDHRDH"/>
</dbReference>
<dbReference type="AlphaFoldDB" id="A0A8T3D0I3"/>
<proteinExistence type="predicted"/>
<feature type="region of interest" description="Disordered" evidence="1">
    <location>
        <begin position="402"/>
        <end position="470"/>
    </location>
</feature>
<evidence type="ECO:0000259" key="2">
    <source>
        <dbReference type="PROSITE" id="PS50011"/>
    </source>
</evidence>
<dbReference type="Pfam" id="PF00106">
    <property type="entry name" value="adh_short"/>
    <property type="match status" value="1"/>
</dbReference>
<dbReference type="CDD" id="cd05325">
    <property type="entry name" value="carb_red_sniffer_like_SDR_c"/>
    <property type="match status" value="1"/>
</dbReference>
<dbReference type="Pfam" id="PF00069">
    <property type="entry name" value="Pkinase"/>
    <property type="match status" value="1"/>
</dbReference>
<protein>
    <recommendedName>
        <fullName evidence="2">Protein kinase domain-containing protein</fullName>
    </recommendedName>
</protein>
<accession>A0A8T3D0I3</accession>
<dbReference type="Gene3D" id="3.40.50.720">
    <property type="entry name" value="NAD(P)-binding Rossmann-like Domain"/>
    <property type="match status" value="1"/>
</dbReference>
<feature type="domain" description="Protein kinase" evidence="2">
    <location>
        <begin position="477"/>
        <end position="763"/>
    </location>
</feature>
<dbReference type="GO" id="GO:0004672">
    <property type="term" value="F:protein kinase activity"/>
    <property type="evidence" value="ECO:0007669"/>
    <property type="project" value="InterPro"/>
</dbReference>
<dbReference type="PROSITE" id="PS50011">
    <property type="entry name" value="PROTEIN_KINASE_DOM"/>
    <property type="match status" value="1"/>
</dbReference>
<feature type="compositionally biased region" description="Polar residues" evidence="1">
    <location>
        <begin position="402"/>
        <end position="414"/>
    </location>
</feature>
<dbReference type="GO" id="GO:0005524">
    <property type="term" value="F:ATP binding"/>
    <property type="evidence" value="ECO:0007669"/>
    <property type="project" value="InterPro"/>
</dbReference>
<dbReference type="GO" id="GO:0016491">
    <property type="term" value="F:oxidoreductase activity"/>
    <property type="evidence" value="ECO:0007669"/>
    <property type="project" value="TreeGrafter"/>
</dbReference>
<dbReference type="OrthoDB" id="2687620at2759"/>
<evidence type="ECO:0000256" key="1">
    <source>
        <dbReference type="SAM" id="MobiDB-lite"/>
    </source>
</evidence>
<evidence type="ECO:0000313" key="4">
    <source>
        <dbReference type="Proteomes" id="UP000829720"/>
    </source>
</evidence>
<reference evidence="3" key="1">
    <citation type="submission" date="2021-01" db="EMBL/GenBank/DDBJ databases">
        <authorList>
            <person name="Zahm M."/>
            <person name="Roques C."/>
            <person name="Cabau C."/>
            <person name="Klopp C."/>
            <person name="Donnadieu C."/>
            <person name="Jouanno E."/>
            <person name="Lampietro C."/>
            <person name="Louis A."/>
            <person name="Herpin A."/>
            <person name="Echchiki A."/>
            <person name="Berthelot C."/>
            <person name="Parey E."/>
            <person name="Roest-Crollius H."/>
            <person name="Braasch I."/>
            <person name="Postlethwait J."/>
            <person name="Bobe J."/>
            <person name="Montfort J."/>
            <person name="Bouchez O."/>
            <person name="Begum T."/>
            <person name="Mejri S."/>
            <person name="Adams A."/>
            <person name="Chen W.-J."/>
            <person name="Guiguen Y."/>
        </authorList>
    </citation>
    <scope>NUCLEOTIDE SEQUENCE</scope>
    <source>
        <tissue evidence="3">Blood</tissue>
    </source>
</reference>
<dbReference type="Pfam" id="PF13240">
    <property type="entry name" value="Zn_Ribbon_1"/>
    <property type="match status" value="1"/>
</dbReference>
<keyword evidence="4" id="KW-1185">Reference proteome</keyword>
<dbReference type="InterPro" id="IPR036291">
    <property type="entry name" value="NAD(P)-bd_dom_sf"/>
</dbReference>
<dbReference type="InterPro" id="IPR051468">
    <property type="entry name" value="Fungal_SecMetab_SDRs"/>
</dbReference>
<dbReference type="Gene3D" id="1.10.510.10">
    <property type="entry name" value="Transferase(Phosphotransferase) domain 1"/>
    <property type="match status" value="1"/>
</dbReference>
<dbReference type="SUPFAM" id="SSF51735">
    <property type="entry name" value="NAD(P)-binding Rossmann-fold domains"/>
    <property type="match status" value="1"/>
</dbReference>
<organism evidence="3 4">
    <name type="scientific">Albula goreensis</name>
    <dbReference type="NCBI Taxonomy" id="1534307"/>
    <lineage>
        <taxon>Eukaryota</taxon>
        <taxon>Metazoa</taxon>
        <taxon>Chordata</taxon>
        <taxon>Craniata</taxon>
        <taxon>Vertebrata</taxon>
        <taxon>Euteleostomi</taxon>
        <taxon>Actinopterygii</taxon>
        <taxon>Neopterygii</taxon>
        <taxon>Teleostei</taxon>
        <taxon>Albuliformes</taxon>
        <taxon>Albulidae</taxon>
        <taxon>Albula</taxon>
    </lineage>
</organism>
<dbReference type="InterPro" id="IPR011009">
    <property type="entry name" value="Kinase-like_dom_sf"/>
</dbReference>
<dbReference type="PANTHER" id="PTHR43544">
    <property type="entry name" value="SHORT-CHAIN DEHYDROGENASE/REDUCTASE"/>
    <property type="match status" value="1"/>
</dbReference>
<dbReference type="GO" id="GO:0005737">
    <property type="term" value="C:cytoplasm"/>
    <property type="evidence" value="ECO:0007669"/>
    <property type="project" value="TreeGrafter"/>
</dbReference>
<dbReference type="Proteomes" id="UP000829720">
    <property type="component" value="Unassembled WGS sequence"/>
</dbReference>
<evidence type="ECO:0000313" key="3">
    <source>
        <dbReference type="EMBL" id="KAI1889991.1"/>
    </source>
</evidence>
<comment type="caution">
    <text evidence="3">The sequence shown here is derived from an EMBL/GenBank/DDBJ whole genome shotgun (WGS) entry which is preliminary data.</text>
</comment>
<dbReference type="InterPro" id="IPR002347">
    <property type="entry name" value="SDR_fam"/>
</dbReference>
<feature type="region of interest" description="Disordered" evidence="1">
    <location>
        <begin position="361"/>
        <end position="383"/>
    </location>
</feature>
<dbReference type="SMART" id="SM00220">
    <property type="entry name" value="S_TKc"/>
    <property type="match status" value="1"/>
</dbReference>